<dbReference type="SFLD" id="SFLDS00029">
    <property type="entry name" value="Radical_SAM"/>
    <property type="match status" value="1"/>
</dbReference>
<evidence type="ECO:0000259" key="6">
    <source>
        <dbReference type="Pfam" id="PF04055"/>
    </source>
</evidence>
<dbReference type="eggNOG" id="COG1032">
    <property type="taxonomic scope" value="Bacteria"/>
</dbReference>
<reference evidence="8" key="1">
    <citation type="submission" date="2009-09" db="EMBL/GenBank/DDBJ databases">
        <title>The complete chromosome of Desulfohalobium retbaense DSM 5692.</title>
        <authorList>
            <consortium name="US DOE Joint Genome Institute (JGI-PGF)"/>
            <person name="Lucas S."/>
            <person name="Copeland A."/>
            <person name="Lapidus A."/>
            <person name="Glavina del Rio T."/>
            <person name="Dalin E."/>
            <person name="Tice H."/>
            <person name="Bruce D."/>
            <person name="Goodwin L."/>
            <person name="Pitluck S."/>
            <person name="Kyrpides N."/>
            <person name="Mavromatis K."/>
            <person name="Ivanova N."/>
            <person name="Mikhailova N."/>
            <person name="Munk A.C."/>
            <person name="Brettin T."/>
            <person name="Detter J.C."/>
            <person name="Han C."/>
            <person name="Tapia R."/>
            <person name="Larimer F."/>
            <person name="Land M."/>
            <person name="Hauser L."/>
            <person name="Markowitz V."/>
            <person name="Cheng J.-F."/>
            <person name="Hugenholtz P."/>
            <person name="Woyke T."/>
            <person name="Wu D."/>
            <person name="Spring S."/>
            <person name="Klenk H.-P."/>
            <person name="Eisen J.A."/>
        </authorList>
    </citation>
    <scope>NUCLEOTIDE SEQUENCE [LARGE SCALE GENOMIC DNA]</scope>
    <source>
        <strain evidence="8">DSM 5692</strain>
    </source>
</reference>
<evidence type="ECO:0000256" key="4">
    <source>
        <dbReference type="ARBA" id="ARBA00023004"/>
    </source>
</evidence>
<evidence type="ECO:0000256" key="3">
    <source>
        <dbReference type="ARBA" id="ARBA00022723"/>
    </source>
</evidence>
<dbReference type="KEGG" id="drt:Dret_0352"/>
<dbReference type="GO" id="GO:0051536">
    <property type="term" value="F:iron-sulfur cluster binding"/>
    <property type="evidence" value="ECO:0007669"/>
    <property type="project" value="UniProtKB-KW"/>
</dbReference>
<dbReference type="AlphaFoldDB" id="C8X029"/>
<accession>C8X029</accession>
<proteinExistence type="predicted"/>
<dbReference type="SFLD" id="SFLDG01082">
    <property type="entry name" value="B12-binding_domain_containing"/>
    <property type="match status" value="1"/>
</dbReference>
<dbReference type="SUPFAM" id="SSF102114">
    <property type="entry name" value="Radical SAM enzymes"/>
    <property type="match status" value="1"/>
</dbReference>
<evidence type="ECO:0000256" key="5">
    <source>
        <dbReference type="ARBA" id="ARBA00023014"/>
    </source>
</evidence>
<dbReference type="PANTHER" id="PTHR43409">
    <property type="entry name" value="ANAEROBIC MAGNESIUM-PROTOPORPHYRIN IX MONOMETHYL ESTER CYCLASE-RELATED"/>
    <property type="match status" value="1"/>
</dbReference>
<dbReference type="Gene3D" id="3.80.30.20">
    <property type="entry name" value="tm_1862 like domain"/>
    <property type="match status" value="1"/>
</dbReference>
<dbReference type="InterPro" id="IPR058240">
    <property type="entry name" value="rSAM_sf"/>
</dbReference>
<reference evidence="7 8" key="2">
    <citation type="journal article" date="2010" name="Stand. Genomic Sci.">
        <title>Complete genome sequence of Desulfohalobium retbaense type strain (HR(100)).</title>
        <authorList>
            <person name="Spring S."/>
            <person name="Nolan M."/>
            <person name="Lapidus A."/>
            <person name="Glavina Del Rio T."/>
            <person name="Copeland A."/>
            <person name="Tice H."/>
            <person name="Cheng J.F."/>
            <person name="Lucas S."/>
            <person name="Land M."/>
            <person name="Chen F."/>
            <person name="Bruce D."/>
            <person name="Goodwin L."/>
            <person name="Pitluck S."/>
            <person name="Ivanova N."/>
            <person name="Mavromatis K."/>
            <person name="Mikhailova N."/>
            <person name="Pati A."/>
            <person name="Chen A."/>
            <person name="Palaniappan K."/>
            <person name="Hauser L."/>
            <person name="Chang Y.J."/>
            <person name="Jeffries C.D."/>
            <person name="Munk C."/>
            <person name="Kiss H."/>
            <person name="Chain P."/>
            <person name="Han C."/>
            <person name="Brettin T."/>
            <person name="Detter J.C."/>
            <person name="Schuler E."/>
            <person name="Goker M."/>
            <person name="Rohde M."/>
            <person name="Bristow J."/>
            <person name="Eisen J.A."/>
            <person name="Markowitz V."/>
            <person name="Hugenholtz P."/>
            <person name="Kyrpides N.C."/>
            <person name="Klenk H.P."/>
        </authorList>
    </citation>
    <scope>NUCLEOTIDE SEQUENCE [LARGE SCALE GENOMIC DNA]</scope>
    <source>
        <strain evidence="7 8">DSM 5692</strain>
    </source>
</reference>
<evidence type="ECO:0000256" key="2">
    <source>
        <dbReference type="ARBA" id="ARBA00022691"/>
    </source>
</evidence>
<dbReference type="InterPro" id="IPR007197">
    <property type="entry name" value="rSAM"/>
</dbReference>
<keyword evidence="8" id="KW-1185">Reference proteome</keyword>
<evidence type="ECO:0000256" key="1">
    <source>
        <dbReference type="ARBA" id="ARBA00001966"/>
    </source>
</evidence>
<dbReference type="EMBL" id="CP001734">
    <property type="protein sequence ID" value="ACV67654.1"/>
    <property type="molecule type" value="Genomic_DNA"/>
</dbReference>
<keyword evidence="5" id="KW-0411">Iron-sulfur</keyword>
<evidence type="ECO:0000313" key="7">
    <source>
        <dbReference type="EMBL" id="ACV67654.1"/>
    </source>
</evidence>
<keyword evidence="3" id="KW-0479">Metal-binding</keyword>
<comment type="cofactor">
    <cofactor evidence="1">
        <name>[4Fe-4S] cluster</name>
        <dbReference type="ChEBI" id="CHEBI:49883"/>
    </cofactor>
</comment>
<dbReference type="Proteomes" id="UP000001052">
    <property type="component" value="Chromosome"/>
</dbReference>
<dbReference type="GO" id="GO:0003824">
    <property type="term" value="F:catalytic activity"/>
    <property type="evidence" value="ECO:0007669"/>
    <property type="project" value="InterPro"/>
</dbReference>
<dbReference type="InterPro" id="IPR051198">
    <property type="entry name" value="BchE-like"/>
</dbReference>
<dbReference type="HOGENOM" id="CLU_629669_0_0_7"/>
<dbReference type="GO" id="GO:0046872">
    <property type="term" value="F:metal ion binding"/>
    <property type="evidence" value="ECO:0007669"/>
    <property type="project" value="UniProtKB-KW"/>
</dbReference>
<gene>
    <name evidence="7" type="ordered locus">Dret_0352</name>
</gene>
<evidence type="ECO:0000313" key="8">
    <source>
        <dbReference type="Proteomes" id="UP000001052"/>
    </source>
</evidence>
<dbReference type="InterPro" id="IPR023404">
    <property type="entry name" value="rSAM_horseshoe"/>
</dbReference>
<keyword evidence="4" id="KW-0408">Iron</keyword>
<feature type="domain" description="Radical SAM core" evidence="6">
    <location>
        <begin position="205"/>
        <end position="355"/>
    </location>
</feature>
<keyword evidence="2" id="KW-0949">S-adenosyl-L-methionine</keyword>
<dbReference type="Pfam" id="PF04055">
    <property type="entry name" value="Radical_SAM"/>
    <property type="match status" value="1"/>
</dbReference>
<protein>
    <submittedName>
        <fullName evidence="7">Radical SAM domain protein</fullName>
    </submittedName>
</protein>
<sequence length="435" mass="48685">MTLYKRGAERYEKTRHPLHFGVFHELRTPEATLHFNLNHEILRAQGHSANWPSELEWLKRTRGNDWVYYSTGGYAGTYETIGENLLTAPISFRIPTPYNEVVKATGEYYLPNVTYPSNAVLGHDPFANAAVQDLIANWPAIVERVWATAGDLPDAHQDALHQVRQKTPEALQAAAERFAAIAGGRVSVLPPDARHVDYNILPLTVADGCRYKCRFCTIKNRKPFAPRSQKEISDQLGALRDCCGQDLVNTNAVFFGEHDALSAPAEILEYAAATARETLQPETSFMQDWNCLCFGSVDGLLEASDRFFHRLNALGATVYINIGFESADQETLDTIGKPLGVEQVEAAFARMLDLNARFANIEITGNFLMDDQLPSGHYPSFLRLVRDSISAPKGKGTIYLSPLMHSNPSSKMLFTFNQLKTLSRLPTYLYLIQRL</sequence>
<name>C8X029_DESRD</name>
<organism evidence="7 8">
    <name type="scientific">Desulfohalobium retbaense (strain ATCC 49708 / DSM 5692 / JCM 16813 / HR100)</name>
    <dbReference type="NCBI Taxonomy" id="485915"/>
    <lineage>
        <taxon>Bacteria</taxon>
        <taxon>Pseudomonadati</taxon>
        <taxon>Thermodesulfobacteriota</taxon>
        <taxon>Desulfovibrionia</taxon>
        <taxon>Desulfovibrionales</taxon>
        <taxon>Desulfohalobiaceae</taxon>
        <taxon>Desulfohalobium</taxon>
    </lineage>
</organism>